<evidence type="ECO:0000313" key="3">
    <source>
        <dbReference type="EMBL" id="VDN42532.1"/>
    </source>
</evidence>
<accession>A0A183ETB1</accession>
<dbReference type="AlphaFoldDB" id="A0A183ETB1"/>
<dbReference type="GO" id="GO:0050220">
    <property type="term" value="F:prostaglandin-E synthase activity"/>
    <property type="evidence" value="ECO:0007669"/>
    <property type="project" value="TreeGrafter"/>
</dbReference>
<evidence type="ECO:0000313" key="4">
    <source>
        <dbReference type="Proteomes" id="UP000271098"/>
    </source>
</evidence>
<dbReference type="InterPro" id="IPR036249">
    <property type="entry name" value="Thioredoxin-like_sf"/>
</dbReference>
<evidence type="ECO:0000259" key="2">
    <source>
        <dbReference type="Pfam" id="PF00462"/>
    </source>
</evidence>
<evidence type="ECO:0000256" key="1">
    <source>
        <dbReference type="ARBA" id="ARBA00002549"/>
    </source>
</evidence>
<dbReference type="InterPro" id="IPR002109">
    <property type="entry name" value="Glutaredoxin"/>
</dbReference>
<dbReference type="Pfam" id="PF00462">
    <property type="entry name" value="Glutaredoxin"/>
    <property type="match status" value="1"/>
</dbReference>
<feature type="domain" description="Glutaredoxin" evidence="2">
    <location>
        <begin position="82"/>
        <end position="110"/>
    </location>
</feature>
<dbReference type="GO" id="GO:0005739">
    <property type="term" value="C:mitochondrion"/>
    <property type="evidence" value="ECO:0007669"/>
    <property type="project" value="TreeGrafter"/>
</dbReference>
<dbReference type="OrthoDB" id="423541at2759"/>
<dbReference type="PANTHER" id="PTHR12782">
    <property type="entry name" value="MICROSOMAL PROSTAGLANDIN E SYNTHASE-2"/>
    <property type="match status" value="1"/>
</dbReference>
<dbReference type="WBParaSite" id="GPUH_0002423201-mRNA-1">
    <property type="protein sequence ID" value="GPUH_0002423201-mRNA-1"/>
    <property type="gene ID" value="GPUH_0002423201"/>
</dbReference>
<dbReference type="Gene3D" id="3.40.30.10">
    <property type="entry name" value="Glutaredoxin"/>
    <property type="match status" value="1"/>
</dbReference>
<dbReference type="SUPFAM" id="SSF52833">
    <property type="entry name" value="Thioredoxin-like"/>
    <property type="match status" value="1"/>
</dbReference>
<dbReference type="PROSITE" id="PS00195">
    <property type="entry name" value="GLUTAREDOXIN_1"/>
    <property type="match status" value="1"/>
</dbReference>
<protein>
    <submittedName>
        <fullName evidence="5">Glutaredoxin domain-containing protein</fullName>
    </submittedName>
</protein>
<dbReference type="EMBL" id="UYRT01100402">
    <property type="protein sequence ID" value="VDN42532.1"/>
    <property type="molecule type" value="Genomic_DNA"/>
</dbReference>
<keyword evidence="4" id="KW-1185">Reference proteome</keyword>
<dbReference type="Proteomes" id="UP000271098">
    <property type="component" value="Unassembled WGS sequence"/>
</dbReference>
<reference evidence="3 4" key="2">
    <citation type="submission" date="2018-11" db="EMBL/GenBank/DDBJ databases">
        <authorList>
            <consortium name="Pathogen Informatics"/>
        </authorList>
    </citation>
    <scope>NUCLEOTIDE SEQUENCE [LARGE SCALE GENOMIC DNA]</scope>
</reference>
<evidence type="ECO:0000313" key="5">
    <source>
        <dbReference type="WBParaSite" id="GPUH_0002423201-mRNA-1"/>
    </source>
</evidence>
<name>A0A183ETB1_9BILA</name>
<organism evidence="5">
    <name type="scientific">Gongylonema pulchrum</name>
    <dbReference type="NCBI Taxonomy" id="637853"/>
    <lineage>
        <taxon>Eukaryota</taxon>
        <taxon>Metazoa</taxon>
        <taxon>Ecdysozoa</taxon>
        <taxon>Nematoda</taxon>
        <taxon>Chromadorea</taxon>
        <taxon>Rhabditida</taxon>
        <taxon>Spirurina</taxon>
        <taxon>Spiruromorpha</taxon>
        <taxon>Spiruroidea</taxon>
        <taxon>Gongylonematidae</taxon>
        <taxon>Gongylonema</taxon>
    </lineage>
</organism>
<sequence>MWWVRYAASKITTRSVCGGVAVALGSAIVAKDNETLRVREPVQPSNFEKWQVMGPIKHSADGTVIARRVVSEYDHSDLKLRLYQYAACPFCCKVRAFLNYYGFSYDVVELPTVIAEADRKLSDS</sequence>
<dbReference type="InterPro" id="IPR011767">
    <property type="entry name" value="GLR_AS"/>
</dbReference>
<dbReference type="PANTHER" id="PTHR12782:SF5">
    <property type="entry name" value="PROSTAGLANDIN E SYNTHASE 2"/>
    <property type="match status" value="1"/>
</dbReference>
<reference evidence="5" key="1">
    <citation type="submission" date="2016-06" db="UniProtKB">
        <authorList>
            <consortium name="WormBaseParasite"/>
        </authorList>
    </citation>
    <scope>IDENTIFICATION</scope>
</reference>
<proteinExistence type="predicted"/>
<comment type="function">
    <text evidence="1">Has a glutathione-disulfide oxidoreductase activity in the presence of NADPH and glutathione reductase. Reduces low molecular weight disulfides and proteins.</text>
</comment>
<gene>
    <name evidence="3" type="ORF">GPUH_LOCUS24202</name>
</gene>